<evidence type="ECO:0000313" key="1">
    <source>
        <dbReference type="EMBL" id="KAF2560412.1"/>
    </source>
</evidence>
<proteinExistence type="predicted"/>
<gene>
    <name evidence="1" type="ORF">F2Q70_00015340</name>
</gene>
<dbReference type="AlphaFoldDB" id="A0A8S9HTW8"/>
<sequence length="114" mass="13339">MRCDNFCPRCGQPEENATHAIFECPPTLQRSFGELVRYAESERQTWFNANEMVPDIPHELHNEEPQAICLDNICMVDESWISMDQFSEVEALLWAMESMFLHSSCQRFETDCKD</sequence>
<dbReference type="EMBL" id="QGKY02001250">
    <property type="protein sequence ID" value="KAF2560412.1"/>
    <property type="molecule type" value="Genomic_DNA"/>
</dbReference>
<reference evidence="1" key="1">
    <citation type="submission" date="2019-12" db="EMBL/GenBank/DDBJ databases">
        <title>Genome sequencing and annotation of Brassica cretica.</title>
        <authorList>
            <person name="Studholme D.J."/>
            <person name="Sarris P.F."/>
        </authorList>
    </citation>
    <scope>NUCLEOTIDE SEQUENCE</scope>
    <source>
        <strain evidence="1">PFS-102/07</strain>
        <tissue evidence="1">Leaf</tissue>
    </source>
</reference>
<protein>
    <submittedName>
        <fullName evidence="1">Uncharacterized protein</fullName>
    </submittedName>
</protein>
<name>A0A8S9HTW8_BRACR</name>
<organism evidence="1">
    <name type="scientific">Brassica cretica</name>
    <name type="common">Mustard</name>
    <dbReference type="NCBI Taxonomy" id="69181"/>
    <lineage>
        <taxon>Eukaryota</taxon>
        <taxon>Viridiplantae</taxon>
        <taxon>Streptophyta</taxon>
        <taxon>Embryophyta</taxon>
        <taxon>Tracheophyta</taxon>
        <taxon>Spermatophyta</taxon>
        <taxon>Magnoliopsida</taxon>
        <taxon>eudicotyledons</taxon>
        <taxon>Gunneridae</taxon>
        <taxon>Pentapetalae</taxon>
        <taxon>rosids</taxon>
        <taxon>malvids</taxon>
        <taxon>Brassicales</taxon>
        <taxon>Brassicaceae</taxon>
        <taxon>Brassiceae</taxon>
        <taxon>Brassica</taxon>
    </lineage>
</organism>
<comment type="caution">
    <text evidence="1">The sequence shown here is derived from an EMBL/GenBank/DDBJ whole genome shotgun (WGS) entry which is preliminary data.</text>
</comment>
<accession>A0A8S9HTW8</accession>